<dbReference type="Gene3D" id="3.40.50.1820">
    <property type="entry name" value="alpha/beta hydrolase"/>
    <property type="match status" value="1"/>
</dbReference>
<evidence type="ECO:0000256" key="4">
    <source>
        <dbReference type="ARBA" id="ARBA00023157"/>
    </source>
</evidence>
<dbReference type="PANTHER" id="PTHR33630">
    <property type="entry name" value="CUTINASE RV1984C-RELATED-RELATED"/>
    <property type="match status" value="1"/>
</dbReference>
<proteinExistence type="inferred from homology"/>
<feature type="chain" id="PRO_5016698860" evidence="5">
    <location>
        <begin position="33"/>
        <end position="244"/>
    </location>
</feature>
<keyword evidence="7" id="KW-1185">Reference proteome</keyword>
<dbReference type="STRING" id="1406858.GCA_000710895_01661"/>
<keyword evidence="5" id="KW-0732">Signal</keyword>
<accession>A0A378Y8F5</accession>
<keyword evidence="4" id="KW-1015">Disulfide bond</keyword>
<protein>
    <submittedName>
        <fullName evidence="6">Cutinase</fullName>
    </submittedName>
</protein>
<dbReference type="SMART" id="SM01110">
    <property type="entry name" value="Cutinase"/>
    <property type="match status" value="1"/>
</dbReference>
<dbReference type="EMBL" id="UGRY01000002">
    <property type="protein sequence ID" value="SUA72830.1"/>
    <property type="molecule type" value="Genomic_DNA"/>
</dbReference>
<dbReference type="InterPro" id="IPR000675">
    <property type="entry name" value="Cutinase/axe"/>
</dbReference>
<dbReference type="PROSITE" id="PS51318">
    <property type="entry name" value="TAT"/>
    <property type="match status" value="1"/>
</dbReference>
<sequence length="244" mass="25563">MTHSKKTRRAAPAIATSMLAAALVAGAAPATAAPLDAGDRCSSVYLIVARGSNEDPGPGAMARLVTRIKEATDRPIEDIAVDYPATAESIPDYADSAAQGTAEVRRLLTDTVAKCPDREIVMLGYSQGAHVTGDAIAGGGGGGRLGPETPPVSAEVSDNVRAVIHMGDPRFVAGEPFDVGTARRNGRFPRGEDQRLTPFGAKIRSYCDAGDVFCDSGKIWPVHYSYLPKYSDEATRFVVDAIGG</sequence>
<comment type="similarity">
    <text evidence="1">Belongs to the cutinase family.</text>
</comment>
<dbReference type="Proteomes" id="UP000255467">
    <property type="component" value="Unassembled WGS sequence"/>
</dbReference>
<keyword evidence="2" id="KW-0719">Serine esterase</keyword>
<evidence type="ECO:0000313" key="6">
    <source>
        <dbReference type="EMBL" id="SUA72830.1"/>
    </source>
</evidence>
<reference evidence="6 7" key="1">
    <citation type="submission" date="2018-06" db="EMBL/GenBank/DDBJ databases">
        <authorList>
            <consortium name="Pathogen Informatics"/>
            <person name="Doyle S."/>
        </authorList>
    </citation>
    <scope>NUCLEOTIDE SEQUENCE [LARGE SCALE GENOMIC DNA]</scope>
    <source>
        <strain evidence="6 7">NCTC1934</strain>
    </source>
</reference>
<dbReference type="PANTHER" id="PTHR33630:SF9">
    <property type="entry name" value="CUTINASE 4"/>
    <property type="match status" value="1"/>
</dbReference>
<evidence type="ECO:0000256" key="5">
    <source>
        <dbReference type="SAM" id="SignalP"/>
    </source>
</evidence>
<name>A0A378Y8F5_9NOCA</name>
<feature type="signal peptide" evidence="5">
    <location>
        <begin position="1"/>
        <end position="32"/>
    </location>
</feature>
<gene>
    <name evidence="6" type="ORF">NCTC1934_00260</name>
</gene>
<dbReference type="SUPFAM" id="SSF53474">
    <property type="entry name" value="alpha/beta-Hydrolases"/>
    <property type="match status" value="1"/>
</dbReference>
<dbReference type="InterPro" id="IPR006311">
    <property type="entry name" value="TAT_signal"/>
</dbReference>
<evidence type="ECO:0000256" key="3">
    <source>
        <dbReference type="ARBA" id="ARBA00022801"/>
    </source>
</evidence>
<dbReference type="Pfam" id="PF01083">
    <property type="entry name" value="Cutinase"/>
    <property type="match status" value="1"/>
</dbReference>
<dbReference type="RefSeq" id="WP_081592846.1">
    <property type="nucleotide sequence ID" value="NZ_UGRY01000002.1"/>
</dbReference>
<keyword evidence="3" id="KW-0378">Hydrolase</keyword>
<dbReference type="OrthoDB" id="3661975at2"/>
<evidence type="ECO:0000256" key="2">
    <source>
        <dbReference type="ARBA" id="ARBA00022487"/>
    </source>
</evidence>
<evidence type="ECO:0000313" key="7">
    <source>
        <dbReference type="Proteomes" id="UP000255467"/>
    </source>
</evidence>
<evidence type="ECO:0000256" key="1">
    <source>
        <dbReference type="ARBA" id="ARBA00007534"/>
    </source>
</evidence>
<dbReference type="GO" id="GO:0052689">
    <property type="term" value="F:carboxylic ester hydrolase activity"/>
    <property type="evidence" value="ECO:0007669"/>
    <property type="project" value="UniProtKB-KW"/>
</dbReference>
<dbReference type="InterPro" id="IPR029058">
    <property type="entry name" value="AB_hydrolase_fold"/>
</dbReference>
<organism evidence="6 7">
    <name type="scientific">Nocardia otitidiscaviarum</name>
    <dbReference type="NCBI Taxonomy" id="1823"/>
    <lineage>
        <taxon>Bacteria</taxon>
        <taxon>Bacillati</taxon>
        <taxon>Actinomycetota</taxon>
        <taxon>Actinomycetes</taxon>
        <taxon>Mycobacteriales</taxon>
        <taxon>Nocardiaceae</taxon>
        <taxon>Nocardia</taxon>
    </lineage>
</organism>
<dbReference type="AlphaFoldDB" id="A0A378Y8F5"/>